<organism evidence="1 2">
    <name type="scientific">Nonomuraea soli</name>
    <dbReference type="NCBI Taxonomy" id="1032476"/>
    <lineage>
        <taxon>Bacteria</taxon>
        <taxon>Bacillati</taxon>
        <taxon>Actinomycetota</taxon>
        <taxon>Actinomycetes</taxon>
        <taxon>Streptosporangiales</taxon>
        <taxon>Streptosporangiaceae</taxon>
        <taxon>Nonomuraea</taxon>
    </lineage>
</organism>
<name>A0A7W0CV29_9ACTN</name>
<sequence length="240" mass="26674">MDLTFIIQGQPYPLNAVQTWESKRLRKAAAKIGLPVPDGSLEDQRRAFADAKLALGPDEIRRRLRRDLTTSDLVAAATARISRGRRAMSVCEIRSTTGRAADFVSWFLDTTRPDYERSMIAAHPDHFLIRTAPDGTQEVVETTGGSPAASRLLIDYTDISTLRSVRDPAYDLEAAGVAHSGSGLPVGGVRHQFRDRAGGFHARLCVEFPQVVLPRMVSQHRWHLATEWANWITFAFHGLD</sequence>
<dbReference type="RefSeq" id="WP_181616400.1">
    <property type="nucleotide sequence ID" value="NZ_BAABAM010000015.1"/>
</dbReference>
<evidence type="ECO:0000313" key="2">
    <source>
        <dbReference type="Proteomes" id="UP000530928"/>
    </source>
</evidence>
<proteinExistence type="predicted"/>
<dbReference type="EMBL" id="JACDUR010000013">
    <property type="protein sequence ID" value="MBA2897708.1"/>
    <property type="molecule type" value="Genomic_DNA"/>
</dbReference>
<accession>A0A7W0CV29</accession>
<keyword evidence="2" id="KW-1185">Reference proteome</keyword>
<reference evidence="1 2" key="1">
    <citation type="submission" date="2020-07" db="EMBL/GenBank/DDBJ databases">
        <title>Genomic Encyclopedia of Type Strains, Phase IV (KMG-IV): sequencing the most valuable type-strain genomes for metagenomic binning, comparative biology and taxonomic classification.</title>
        <authorList>
            <person name="Goeker M."/>
        </authorList>
    </citation>
    <scope>NUCLEOTIDE SEQUENCE [LARGE SCALE GENOMIC DNA]</scope>
    <source>
        <strain evidence="1 2">DSM 45533</strain>
    </source>
</reference>
<gene>
    <name evidence="1" type="ORF">HNR30_009114</name>
</gene>
<dbReference type="AlphaFoldDB" id="A0A7W0CV29"/>
<dbReference type="Proteomes" id="UP000530928">
    <property type="component" value="Unassembled WGS sequence"/>
</dbReference>
<comment type="caution">
    <text evidence="1">The sequence shown here is derived from an EMBL/GenBank/DDBJ whole genome shotgun (WGS) entry which is preliminary data.</text>
</comment>
<evidence type="ECO:0000313" key="1">
    <source>
        <dbReference type="EMBL" id="MBA2897708.1"/>
    </source>
</evidence>
<protein>
    <submittedName>
        <fullName evidence="1">Uncharacterized protein</fullName>
    </submittedName>
</protein>